<name>A0A0B7BD04_9EUPU</name>
<sequence>MQETHLNAQHRFGIRGYQSFKLDREGYKGGVLTLVRNGISAKQTEVTTGSAGAAEIIGVLITCDEMQILLYNLYCPSDISLSLDAMIINDTACMVVCDFNSHSERWGYLEMNSRGAEVEDWEIENNLFLINAPDDPPTCYSRR</sequence>
<accession>A0A0B7BD04</accession>
<dbReference type="SUPFAM" id="SSF56219">
    <property type="entry name" value="DNase I-like"/>
    <property type="match status" value="1"/>
</dbReference>
<dbReference type="GO" id="GO:0003824">
    <property type="term" value="F:catalytic activity"/>
    <property type="evidence" value="ECO:0007669"/>
    <property type="project" value="InterPro"/>
</dbReference>
<feature type="domain" description="Endonuclease/exonuclease/phosphatase" evidence="1">
    <location>
        <begin position="69"/>
        <end position="142"/>
    </location>
</feature>
<dbReference type="EMBL" id="HACG01043326">
    <property type="protein sequence ID" value="CEK90191.1"/>
    <property type="molecule type" value="Transcribed_RNA"/>
</dbReference>
<dbReference type="InterPro" id="IPR052560">
    <property type="entry name" value="RdDP_mobile_element"/>
</dbReference>
<dbReference type="Gene3D" id="3.60.10.10">
    <property type="entry name" value="Endonuclease/exonuclease/phosphatase"/>
    <property type="match status" value="1"/>
</dbReference>
<organism evidence="2">
    <name type="scientific">Arion vulgaris</name>
    <dbReference type="NCBI Taxonomy" id="1028688"/>
    <lineage>
        <taxon>Eukaryota</taxon>
        <taxon>Metazoa</taxon>
        <taxon>Spiralia</taxon>
        <taxon>Lophotrochozoa</taxon>
        <taxon>Mollusca</taxon>
        <taxon>Gastropoda</taxon>
        <taxon>Heterobranchia</taxon>
        <taxon>Euthyneura</taxon>
        <taxon>Panpulmonata</taxon>
        <taxon>Eupulmonata</taxon>
        <taxon>Stylommatophora</taxon>
        <taxon>Helicina</taxon>
        <taxon>Arionoidea</taxon>
        <taxon>Arionidae</taxon>
        <taxon>Arion</taxon>
    </lineage>
</organism>
<dbReference type="InterPro" id="IPR036691">
    <property type="entry name" value="Endo/exonu/phosph_ase_sf"/>
</dbReference>
<reference evidence="2" key="1">
    <citation type="submission" date="2014-12" db="EMBL/GenBank/DDBJ databases">
        <title>Insight into the proteome of Arion vulgaris.</title>
        <authorList>
            <person name="Aradska J."/>
            <person name="Bulat T."/>
            <person name="Smidak R."/>
            <person name="Sarate P."/>
            <person name="Gangsoo J."/>
            <person name="Sialana F."/>
            <person name="Bilban M."/>
            <person name="Lubec G."/>
        </authorList>
    </citation>
    <scope>NUCLEOTIDE SEQUENCE</scope>
    <source>
        <tissue evidence="2">Skin</tissue>
    </source>
</reference>
<dbReference type="Pfam" id="PF14529">
    <property type="entry name" value="Exo_endo_phos_2"/>
    <property type="match status" value="1"/>
</dbReference>
<dbReference type="AlphaFoldDB" id="A0A0B7BD04"/>
<evidence type="ECO:0000313" key="2">
    <source>
        <dbReference type="EMBL" id="CEK90191.1"/>
    </source>
</evidence>
<gene>
    <name evidence="2" type="primary">ORF175270</name>
</gene>
<dbReference type="PANTHER" id="PTHR36688">
    <property type="entry name" value="ENDO/EXONUCLEASE/PHOSPHATASE DOMAIN-CONTAINING PROTEIN"/>
    <property type="match status" value="1"/>
</dbReference>
<dbReference type="InterPro" id="IPR005135">
    <property type="entry name" value="Endo/exonuclease/phosphatase"/>
</dbReference>
<evidence type="ECO:0000259" key="1">
    <source>
        <dbReference type="Pfam" id="PF14529"/>
    </source>
</evidence>
<protein>
    <recommendedName>
        <fullName evidence="1">Endonuclease/exonuclease/phosphatase domain-containing protein</fullName>
    </recommendedName>
</protein>
<dbReference type="PANTHER" id="PTHR36688:SF2">
    <property type="entry name" value="ENDONUCLEASE_EXONUCLEASE_PHOSPHATASE DOMAIN-CONTAINING PROTEIN"/>
    <property type="match status" value="1"/>
</dbReference>
<proteinExistence type="predicted"/>